<evidence type="ECO:0000313" key="2">
    <source>
        <dbReference type="EMBL" id="PMD06198.1"/>
    </source>
</evidence>
<dbReference type="Gene3D" id="3.40.630.30">
    <property type="match status" value="1"/>
</dbReference>
<dbReference type="EMBL" id="PNHK01000001">
    <property type="protein sequence ID" value="PMD06198.1"/>
    <property type="molecule type" value="Genomic_DNA"/>
</dbReference>
<dbReference type="GO" id="GO:0016747">
    <property type="term" value="F:acyltransferase activity, transferring groups other than amino-acyl groups"/>
    <property type="evidence" value="ECO:0007669"/>
    <property type="project" value="InterPro"/>
</dbReference>
<sequence>MPKMWGKGIASRSTEWLLGRLHDEYGVTEAQVEIHEQNVKSLKLARRLGFVDAEVR</sequence>
<gene>
    <name evidence="2" type="ORF">CJ199_02110</name>
</gene>
<dbReference type="InterPro" id="IPR016181">
    <property type="entry name" value="Acyl_CoA_acyltransferase"/>
</dbReference>
<dbReference type="Pfam" id="PF13302">
    <property type="entry name" value="Acetyltransf_3"/>
    <property type="match status" value="1"/>
</dbReference>
<protein>
    <recommendedName>
        <fullName evidence="1">N-acetyltransferase domain-containing protein</fullName>
    </recommendedName>
</protein>
<feature type="domain" description="N-acetyltransferase" evidence="1">
    <location>
        <begin position="2"/>
        <end position="51"/>
    </location>
</feature>
<dbReference type="Proteomes" id="UP000235598">
    <property type="component" value="Unassembled WGS sequence"/>
</dbReference>
<dbReference type="AlphaFoldDB" id="A0A2N6VQ86"/>
<evidence type="ECO:0000259" key="1">
    <source>
        <dbReference type="Pfam" id="PF13302"/>
    </source>
</evidence>
<reference evidence="2 3" key="1">
    <citation type="submission" date="2017-09" db="EMBL/GenBank/DDBJ databases">
        <title>Bacterial strain isolated from the female urinary microbiota.</title>
        <authorList>
            <person name="Thomas-White K."/>
            <person name="Kumar N."/>
            <person name="Forster S."/>
            <person name="Putonti C."/>
            <person name="Lawley T."/>
            <person name="Wolfe A.J."/>
        </authorList>
    </citation>
    <scope>NUCLEOTIDE SEQUENCE [LARGE SCALE GENOMIC DNA]</scope>
    <source>
        <strain evidence="2 3">UMB1301</strain>
    </source>
</reference>
<proteinExistence type="predicted"/>
<comment type="caution">
    <text evidence="2">The sequence shown here is derived from an EMBL/GenBank/DDBJ whole genome shotgun (WGS) entry which is preliminary data.</text>
</comment>
<evidence type="ECO:0000313" key="3">
    <source>
        <dbReference type="Proteomes" id="UP000235598"/>
    </source>
</evidence>
<accession>A0A2N6VQ86</accession>
<dbReference type="SUPFAM" id="SSF55729">
    <property type="entry name" value="Acyl-CoA N-acyltransferases (Nat)"/>
    <property type="match status" value="1"/>
</dbReference>
<name>A0A2N6VQ86_9MICO</name>
<dbReference type="InterPro" id="IPR000182">
    <property type="entry name" value="GNAT_dom"/>
</dbReference>
<organism evidence="2 3">
    <name type="scientific">Brevibacterium paucivorans</name>
    <dbReference type="NCBI Taxonomy" id="170994"/>
    <lineage>
        <taxon>Bacteria</taxon>
        <taxon>Bacillati</taxon>
        <taxon>Actinomycetota</taxon>
        <taxon>Actinomycetes</taxon>
        <taxon>Micrococcales</taxon>
        <taxon>Brevibacteriaceae</taxon>
        <taxon>Brevibacterium</taxon>
    </lineage>
</organism>